<sequence length="141" mass="16187">MNSSEQVNWLPIHLLTQIPSSELHPAAEVNDVHQYDKLWCFFNPSHVSESTSRDQTRVNLRICTLEIPPLKSYSIWVTLCHLISGGKLGCCNGRATSSHIILYCDWGEVFKIRWILSNIEDGLLRETKFEVWRLGEFQGSV</sequence>
<evidence type="ECO:0000313" key="1">
    <source>
        <dbReference type="EMBL" id="KAK9717702.1"/>
    </source>
</evidence>
<accession>A0ABR2W284</accession>
<dbReference type="EMBL" id="JASJQH010007129">
    <property type="protein sequence ID" value="KAK9717702.1"/>
    <property type="molecule type" value="Genomic_DNA"/>
</dbReference>
<comment type="caution">
    <text evidence="1">The sequence shown here is derived from an EMBL/GenBank/DDBJ whole genome shotgun (WGS) entry which is preliminary data.</text>
</comment>
<reference evidence="1 2" key="1">
    <citation type="submission" date="2023-04" db="EMBL/GenBank/DDBJ databases">
        <title>Genome of Basidiobolus ranarum AG-B5.</title>
        <authorList>
            <person name="Stajich J.E."/>
            <person name="Carter-House D."/>
            <person name="Gryganskyi A."/>
        </authorList>
    </citation>
    <scope>NUCLEOTIDE SEQUENCE [LARGE SCALE GENOMIC DNA]</scope>
    <source>
        <strain evidence="1 2">AG-B5</strain>
    </source>
</reference>
<protein>
    <submittedName>
        <fullName evidence="1">Uncharacterized protein</fullName>
    </submittedName>
</protein>
<dbReference type="Proteomes" id="UP001479436">
    <property type="component" value="Unassembled WGS sequence"/>
</dbReference>
<evidence type="ECO:0000313" key="2">
    <source>
        <dbReference type="Proteomes" id="UP001479436"/>
    </source>
</evidence>
<gene>
    <name evidence="1" type="ORF">K7432_006025</name>
</gene>
<name>A0ABR2W284_9FUNG</name>
<keyword evidence="2" id="KW-1185">Reference proteome</keyword>
<organism evidence="1 2">
    <name type="scientific">Basidiobolus ranarum</name>
    <dbReference type="NCBI Taxonomy" id="34480"/>
    <lineage>
        <taxon>Eukaryota</taxon>
        <taxon>Fungi</taxon>
        <taxon>Fungi incertae sedis</taxon>
        <taxon>Zoopagomycota</taxon>
        <taxon>Entomophthoromycotina</taxon>
        <taxon>Basidiobolomycetes</taxon>
        <taxon>Basidiobolales</taxon>
        <taxon>Basidiobolaceae</taxon>
        <taxon>Basidiobolus</taxon>
    </lineage>
</organism>
<proteinExistence type="predicted"/>